<dbReference type="EMBL" id="JAENHK010000010">
    <property type="protein sequence ID" value="MBK1897535.1"/>
    <property type="molecule type" value="Genomic_DNA"/>
</dbReference>
<evidence type="ECO:0000313" key="1">
    <source>
        <dbReference type="EMBL" id="MBK1897535.1"/>
    </source>
</evidence>
<reference evidence="2" key="1">
    <citation type="submission" date="2021-01" db="EMBL/GenBank/DDBJ databases">
        <title>Genome public.</title>
        <authorList>
            <person name="Liu C."/>
            <person name="Sun Q."/>
        </authorList>
    </citation>
    <scope>NUCLEOTIDE SEQUENCE [LARGE SCALE GENOMIC DNA]</scope>
    <source>
        <strain evidence="2">YIM B02567</strain>
    </source>
</reference>
<dbReference type="PRINTS" id="PR01950">
    <property type="entry name" value="LANCSUPER"/>
</dbReference>
<keyword evidence="2" id="KW-1185">Reference proteome</keyword>
<organism evidence="1 2">
    <name type="scientific">Chryseobacterium paridis</name>
    <dbReference type="NCBI Taxonomy" id="2800328"/>
    <lineage>
        <taxon>Bacteria</taxon>
        <taxon>Pseudomonadati</taxon>
        <taxon>Bacteroidota</taxon>
        <taxon>Flavobacteriia</taxon>
        <taxon>Flavobacteriales</taxon>
        <taxon>Weeksellaceae</taxon>
        <taxon>Chryseobacterium group</taxon>
        <taxon>Chryseobacterium</taxon>
    </lineage>
</organism>
<dbReference type="SUPFAM" id="SSF158745">
    <property type="entry name" value="LanC-like"/>
    <property type="match status" value="1"/>
</dbReference>
<proteinExistence type="predicted"/>
<dbReference type="InterPro" id="IPR007822">
    <property type="entry name" value="LANC-like"/>
</dbReference>
<dbReference type="SMART" id="SM01260">
    <property type="entry name" value="LANC_like"/>
    <property type="match status" value="1"/>
</dbReference>
<accession>A0ABS1FYJ7</accession>
<protein>
    <recommendedName>
        <fullName evidence="3">Lanthionine synthetase C-like protein</fullName>
    </recommendedName>
</protein>
<gene>
    <name evidence="1" type="ORF">JHL15_17350</name>
</gene>
<name>A0ABS1FYJ7_9FLAO</name>
<dbReference type="Gene3D" id="1.50.10.20">
    <property type="match status" value="1"/>
</dbReference>
<dbReference type="Proteomes" id="UP000628669">
    <property type="component" value="Unassembled WGS sequence"/>
</dbReference>
<evidence type="ECO:0008006" key="3">
    <source>
        <dbReference type="Google" id="ProtNLM"/>
    </source>
</evidence>
<evidence type="ECO:0000313" key="2">
    <source>
        <dbReference type="Proteomes" id="UP000628669"/>
    </source>
</evidence>
<dbReference type="RefSeq" id="WP_200247802.1">
    <property type="nucleotide sequence ID" value="NZ_JAENHK010000010.1"/>
</dbReference>
<comment type="caution">
    <text evidence="1">The sequence shown here is derived from an EMBL/GenBank/DDBJ whole genome shotgun (WGS) entry which is preliminary data.</text>
</comment>
<sequence length="391" mass="45462">MIYSTEQSTSALTSEYNEKILNFDFSEMRDDDLFKGRLGVVNYLSSFYEATGDERYIAKISELLESVLLNIENKTDNNLLKNSTLLSGAAGLGFILKDFIKKELLDEDDFAEQLRIVDEIIFENTLKFISQEYYDYLSGPIGNLQYFLNSSGDHDVSLILKHLERSSKNGKEFYTQSENIFVQGYNFGLKHGHLGIVKTYLDYLNKYGENQYIVETIDRLLQNIINVLDFNYTIDKIHIFKYYNIYEENDNIIKRQNNRLSWCNSDLTFSYYLLKAGKLLKNQNYISLAEKIALETVKRTTFETTGIESHHFCHGSSGLAFLYDSLYKIDNRSEYNEASQYWIKRTREYLILDLYKDISANDLSWLYGGKLGALLVLNGMHNNNTLFKLLI</sequence>
<dbReference type="Pfam" id="PF05147">
    <property type="entry name" value="LANC_like"/>
    <property type="match status" value="1"/>
</dbReference>